<feature type="region of interest" description="Disordered" evidence="1">
    <location>
        <begin position="28"/>
        <end position="89"/>
    </location>
</feature>
<sequence>DAIEEFKTNAGRIDHAWRSWGVRWVNYGNGKGGAGARKGGQGSGSSSSGGNAGEGGAQSGGEQNEGGEEKESGLDGGERLENNNKIWGI</sequence>
<evidence type="ECO:0000313" key="2">
    <source>
        <dbReference type="EMBL" id="MCH98878.1"/>
    </source>
</evidence>
<name>A0A392NIE7_9FABA</name>
<feature type="compositionally biased region" description="Gly residues" evidence="1">
    <location>
        <begin position="29"/>
        <end position="43"/>
    </location>
</feature>
<feature type="compositionally biased region" description="Basic and acidic residues" evidence="1">
    <location>
        <begin position="67"/>
        <end position="82"/>
    </location>
</feature>
<dbReference type="EMBL" id="LXQA010038759">
    <property type="protein sequence ID" value="MCH98878.1"/>
    <property type="molecule type" value="Genomic_DNA"/>
</dbReference>
<reference evidence="2 3" key="1">
    <citation type="journal article" date="2018" name="Front. Plant Sci.">
        <title>Red Clover (Trifolium pratense) and Zigzag Clover (T. medium) - A Picture of Genomic Similarities and Differences.</title>
        <authorList>
            <person name="Dluhosova J."/>
            <person name="Istvanek J."/>
            <person name="Nedelnik J."/>
            <person name="Repkova J."/>
        </authorList>
    </citation>
    <scope>NUCLEOTIDE SEQUENCE [LARGE SCALE GENOMIC DNA]</scope>
    <source>
        <strain evidence="3">cv. 10/8</strain>
        <tissue evidence="2">Leaf</tissue>
    </source>
</reference>
<evidence type="ECO:0000313" key="3">
    <source>
        <dbReference type="Proteomes" id="UP000265520"/>
    </source>
</evidence>
<keyword evidence="3" id="KW-1185">Reference proteome</keyword>
<protein>
    <submittedName>
        <fullName evidence="2">Uncharacterized protein</fullName>
    </submittedName>
</protein>
<dbReference type="Proteomes" id="UP000265520">
    <property type="component" value="Unassembled WGS sequence"/>
</dbReference>
<gene>
    <name evidence="2" type="ORF">A2U01_0019887</name>
</gene>
<feature type="compositionally biased region" description="Gly residues" evidence="1">
    <location>
        <begin position="50"/>
        <end position="59"/>
    </location>
</feature>
<evidence type="ECO:0000256" key="1">
    <source>
        <dbReference type="SAM" id="MobiDB-lite"/>
    </source>
</evidence>
<accession>A0A392NIE7</accession>
<comment type="caution">
    <text evidence="2">The sequence shown here is derived from an EMBL/GenBank/DDBJ whole genome shotgun (WGS) entry which is preliminary data.</text>
</comment>
<proteinExistence type="predicted"/>
<feature type="non-terminal residue" evidence="2">
    <location>
        <position position="1"/>
    </location>
</feature>
<organism evidence="2 3">
    <name type="scientific">Trifolium medium</name>
    <dbReference type="NCBI Taxonomy" id="97028"/>
    <lineage>
        <taxon>Eukaryota</taxon>
        <taxon>Viridiplantae</taxon>
        <taxon>Streptophyta</taxon>
        <taxon>Embryophyta</taxon>
        <taxon>Tracheophyta</taxon>
        <taxon>Spermatophyta</taxon>
        <taxon>Magnoliopsida</taxon>
        <taxon>eudicotyledons</taxon>
        <taxon>Gunneridae</taxon>
        <taxon>Pentapetalae</taxon>
        <taxon>rosids</taxon>
        <taxon>fabids</taxon>
        <taxon>Fabales</taxon>
        <taxon>Fabaceae</taxon>
        <taxon>Papilionoideae</taxon>
        <taxon>50 kb inversion clade</taxon>
        <taxon>NPAAA clade</taxon>
        <taxon>Hologalegina</taxon>
        <taxon>IRL clade</taxon>
        <taxon>Trifolieae</taxon>
        <taxon>Trifolium</taxon>
    </lineage>
</organism>
<dbReference type="AlphaFoldDB" id="A0A392NIE7"/>